<evidence type="ECO:0000256" key="3">
    <source>
        <dbReference type="ARBA" id="ARBA00022801"/>
    </source>
</evidence>
<keyword evidence="3 7" id="KW-0378">Hydrolase</keyword>
<dbReference type="GO" id="GO:0102009">
    <property type="term" value="F:proline dipeptidase activity"/>
    <property type="evidence" value="ECO:0007669"/>
    <property type="project" value="UniProtKB-EC"/>
</dbReference>
<keyword evidence="2 7" id="KW-0479">Metal-binding</keyword>
<dbReference type="Pfam" id="PF21216">
    <property type="entry name" value="PepQ_N"/>
    <property type="match status" value="1"/>
</dbReference>
<dbReference type="PANTHER" id="PTHR43226">
    <property type="entry name" value="XAA-PRO AMINOPEPTIDASE 3"/>
    <property type="match status" value="1"/>
</dbReference>
<comment type="cofactor">
    <cofactor evidence="7">
        <name>Mn(2+)</name>
        <dbReference type="ChEBI" id="CHEBI:29035"/>
    </cofactor>
    <text evidence="7">Binds 2 manganese ions per subunit.</text>
</comment>
<dbReference type="InterPro" id="IPR001131">
    <property type="entry name" value="Peptidase_M24B_aminopep-P_CS"/>
</dbReference>
<dbReference type="InterPro" id="IPR022846">
    <property type="entry name" value="X_Pro_dipept"/>
</dbReference>
<sequence>MNVQSTASLRASYTAHLQIQRRHTDDALAATGFDALAIYAGGLHMQFLDDQPYPFKPNPHFRLWTPLAEPVDCWILYRPGQRLQLVFLQPVDYWYKPPQLPNDFWTDQFDIKIIREASEAKSHIAGVSRCAFVGEWREEFTDWGFTGRNPEALLHRLHYVRAFKTEYELECMRRASRMAARGHKAAEAAFRAGGSEYEINMAYIRATGQTENELPYPNIVGLNANSAVLHYQNQERTAPAQSRSFLIDAGAQFHGYAADITRTYSRENDDFAALIEAMDREQQGLCSEVRAGVDYADIHLSAHRRIAKILREFDVINVAPDEALASGLSSVFFPHGIGHLLGLQVHDVAGFTVTPDGKQKARPPGHPYLRLTRTLEPGFVVTIEPGLYFIDQLLEKARTSPLGKQINWQQVEKFKPFGGIRIEDNVAATTAEPENLTRPAFAAAN</sequence>
<comment type="caution">
    <text evidence="10">The sequence shown here is derived from an EMBL/GenBank/DDBJ whole genome shotgun (WGS) entry which is preliminary data.</text>
</comment>
<organism evidence="10 11">
    <name type="scientific">Steroidobacter agaridevorans</name>
    <dbReference type="NCBI Taxonomy" id="2695856"/>
    <lineage>
        <taxon>Bacteria</taxon>
        <taxon>Pseudomonadati</taxon>
        <taxon>Pseudomonadota</taxon>
        <taxon>Gammaproteobacteria</taxon>
        <taxon>Steroidobacterales</taxon>
        <taxon>Steroidobacteraceae</taxon>
        <taxon>Steroidobacter</taxon>
    </lineage>
</organism>
<feature type="binding site" evidence="7">
    <location>
        <position position="248"/>
    </location>
    <ligand>
        <name>Mn(2+)</name>
        <dbReference type="ChEBI" id="CHEBI:29035"/>
        <label>2</label>
    </ligand>
</feature>
<keyword evidence="5 7" id="KW-0482">Metalloprotease</keyword>
<evidence type="ECO:0000256" key="1">
    <source>
        <dbReference type="ARBA" id="ARBA00022670"/>
    </source>
</evidence>
<evidence type="ECO:0000259" key="8">
    <source>
        <dbReference type="Pfam" id="PF00557"/>
    </source>
</evidence>
<dbReference type="InterPro" id="IPR036005">
    <property type="entry name" value="Creatinase/aminopeptidase-like"/>
</dbReference>
<keyword evidence="6 7" id="KW-0464">Manganese</keyword>
<dbReference type="HAMAP" id="MF_01279">
    <property type="entry name" value="X_Pro_dipeptid"/>
    <property type="match status" value="1"/>
</dbReference>
<dbReference type="PROSITE" id="PS00491">
    <property type="entry name" value="PROLINE_PEPTIDASE"/>
    <property type="match status" value="1"/>
</dbReference>
<feature type="binding site" evidence="7">
    <location>
        <position position="423"/>
    </location>
    <ligand>
        <name>Mn(2+)</name>
        <dbReference type="ChEBI" id="CHEBI:29035"/>
        <label>1</label>
    </ligand>
</feature>
<evidence type="ECO:0000313" key="10">
    <source>
        <dbReference type="EMBL" id="GFE84707.1"/>
    </source>
</evidence>
<feature type="domain" description="Xaa-Pro dipeptidase N-terminal" evidence="9">
    <location>
        <begin position="12"/>
        <end position="159"/>
    </location>
</feature>
<dbReference type="PANTHER" id="PTHR43226:SF8">
    <property type="entry name" value="XAA-PRO DIPEPTIDASE"/>
    <property type="match status" value="1"/>
</dbReference>
<comment type="catalytic activity">
    <reaction evidence="7">
        <text>Xaa-L-Pro dipeptide + H2O = an L-alpha-amino acid + L-proline</text>
        <dbReference type="Rhea" id="RHEA:76407"/>
        <dbReference type="ChEBI" id="CHEBI:15377"/>
        <dbReference type="ChEBI" id="CHEBI:59869"/>
        <dbReference type="ChEBI" id="CHEBI:60039"/>
        <dbReference type="ChEBI" id="CHEBI:195196"/>
        <dbReference type="EC" id="3.4.13.9"/>
    </reaction>
</comment>
<dbReference type="Gene3D" id="3.90.230.10">
    <property type="entry name" value="Creatinase/methionine aminopeptidase superfamily"/>
    <property type="match status" value="1"/>
</dbReference>
<dbReference type="SUPFAM" id="SSF55920">
    <property type="entry name" value="Creatinase/aminopeptidase"/>
    <property type="match status" value="1"/>
</dbReference>
<dbReference type="GO" id="GO:0008235">
    <property type="term" value="F:metalloexopeptidase activity"/>
    <property type="evidence" value="ECO:0007669"/>
    <property type="project" value="UniProtKB-UniRule"/>
</dbReference>
<evidence type="ECO:0000259" key="9">
    <source>
        <dbReference type="Pfam" id="PF21216"/>
    </source>
</evidence>
<evidence type="ECO:0000256" key="7">
    <source>
        <dbReference type="HAMAP-Rule" id="MF_01279"/>
    </source>
</evidence>
<dbReference type="RefSeq" id="WP_161816293.1">
    <property type="nucleotide sequence ID" value="NZ_BLJN01000010.1"/>
</dbReference>
<feature type="binding site" evidence="7">
    <location>
        <position position="259"/>
    </location>
    <ligand>
        <name>Mn(2+)</name>
        <dbReference type="ChEBI" id="CHEBI:29035"/>
        <label>2</label>
    </ligand>
</feature>
<dbReference type="EMBL" id="BLJN01000010">
    <property type="protein sequence ID" value="GFE84707.1"/>
    <property type="molecule type" value="Genomic_DNA"/>
</dbReference>
<comment type="function">
    <text evidence="7">Splits dipeptides with a prolyl residue in the C-terminal position.</text>
</comment>
<keyword evidence="11" id="KW-1185">Reference proteome</keyword>
<dbReference type="GO" id="GO:0004177">
    <property type="term" value="F:aminopeptidase activity"/>
    <property type="evidence" value="ECO:0007669"/>
    <property type="project" value="TreeGrafter"/>
</dbReference>
<feature type="binding site" evidence="7">
    <location>
        <position position="384"/>
    </location>
    <ligand>
        <name>Mn(2+)</name>
        <dbReference type="ChEBI" id="CHEBI:29035"/>
        <label>1</label>
    </ligand>
</feature>
<keyword evidence="4 7" id="KW-0224">Dipeptidase</keyword>
<evidence type="ECO:0000256" key="4">
    <source>
        <dbReference type="ARBA" id="ARBA00022997"/>
    </source>
</evidence>
<feature type="binding site" evidence="7">
    <location>
        <position position="259"/>
    </location>
    <ligand>
        <name>Mn(2+)</name>
        <dbReference type="ChEBI" id="CHEBI:29035"/>
        <label>1</label>
    </ligand>
</feature>
<feature type="domain" description="Peptidase M24" evidence="8">
    <location>
        <begin position="170"/>
        <end position="429"/>
    </location>
</feature>
<dbReference type="GO" id="GO:0005829">
    <property type="term" value="C:cytosol"/>
    <property type="evidence" value="ECO:0007669"/>
    <property type="project" value="TreeGrafter"/>
</dbReference>
<dbReference type="GO" id="GO:0006508">
    <property type="term" value="P:proteolysis"/>
    <property type="evidence" value="ECO:0007669"/>
    <property type="project" value="UniProtKB-KW"/>
</dbReference>
<reference evidence="11" key="1">
    <citation type="submission" date="2020-01" db="EMBL/GenBank/DDBJ databases">
        <title>'Steroidobacter agaridevorans' sp. nov., agar-degrading bacteria isolated from rhizosphere soils.</title>
        <authorList>
            <person name="Ikenaga M."/>
            <person name="Kataoka M."/>
            <person name="Murouchi A."/>
            <person name="Katsuragi S."/>
            <person name="Sakai M."/>
        </authorList>
    </citation>
    <scope>NUCLEOTIDE SEQUENCE [LARGE SCALE GENOMIC DNA]</scope>
    <source>
        <strain evidence="11">YU21-B</strain>
    </source>
</reference>
<dbReference type="AlphaFoldDB" id="A0A829YMZ0"/>
<gene>
    <name evidence="10" type="primary">pepQ_1</name>
    <name evidence="7" type="synonym">pepQ</name>
    <name evidence="10" type="ORF">GCM10011487_67070</name>
</gene>
<dbReference type="InterPro" id="IPR029149">
    <property type="entry name" value="Creatin/AminoP/Spt16_N"/>
</dbReference>
<name>A0A829YMZ0_9GAMM</name>
<dbReference type="CDD" id="cd01087">
    <property type="entry name" value="Prolidase"/>
    <property type="match status" value="1"/>
</dbReference>
<dbReference type="InterPro" id="IPR048819">
    <property type="entry name" value="PepQ_N"/>
</dbReference>
<dbReference type="Pfam" id="PF00557">
    <property type="entry name" value="Peptidase_M24"/>
    <property type="match status" value="1"/>
</dbReference>
<keyword evidence="1 7" id="KW-0645">Protease</keyword>
<feature type="binding site" evidence="7">
    <location>
        <position position="339"/>
    </location>
    <ligand>
        <name>Mn(2+)</name>
        <dbReference type="ChEBI" id="CHEBI:29035"/>
        <label>1</label>
    </ligand>
</feature>
<evidence type="ECO:0000256" key="5">
    <source>
        <dbReference type="ARBA" id="ARBA00023049"/>
    </source>
</evidence>
<evidence type="ECO:0000256" key="6">
    <source>
        <dbReference type="ARBA" id="ARBA00023211"/>
    </source>
</evidence>
<dbReference type="Gene3D" id="3.40.350.10">
    <property type="entry name" value="Creatinase/prolidase N-terminal domain"/>
    <property type="match status" value="1"/>
</dbReference>
<dbReference type="GO" id="GO:0016795">
    <property type="term" value="F:phosphoric triester hydrolase activity"/>
    <property type="evidence" value="ECO:0007669"/>
    <property type="project" value="InterPro"/>
</dbReference>
<dbReference type="InterPro" id="IPR000994">
    <property type="entry name" value="Pept_M24"/>
</dbReference>
<dbReference type="NCBIfam" id="NF010133">
    <property type="entry name" value="PRK13607.1"/>
    <property type="match status" value="1"/>
</dbReference>
<dbReference type="GO" id="GO:0046872">
    <property type="term" value="F:metal ion binding"/>
    <property type="evidence" value="ECO:0007669"/>
    <property type="project" value="UniProtKB-KW"/>
</dbReference>
<proteinExistence type="inferred from homology"/>
<accession>A0A829YMZ0</accession>
<feature type="binding site" evidence="7">
    <location>
        <position position="423"/>
    </location>
    <ligand>
        <name>Mn(2+)</name>
        <dbReference type="ChEBI" id="CHEBI:29035"/>
        <label>2</label>
    </ligand>
</feature>
<dbReference type="InterPro" id="IPR052433">
    <property type="entry name" value="X-Pro_dipept-like"/>
</dbReference>
<evidence type="ECO:0000313" key="11">
    <source>
        <dbReference type="Proteomes" id="UP000445000"/>
    </source>
</evidence>
<dbReference type="EC" id="3.4.13.9" evidence="7"/>
<dbReference type="Proteomes" id="UP000445000">
    <property type="component" value="Unassembled WGS sequence"/>
</dbReference>
<evidence type="ECO:0000256" key="2">
    <source>
        <dbReference type="ARBA" id="ARBA00022723"/>
    </source>
</evidence>
<comment type="similarity">
    <text evidence="7">Belongs to the peptidase M24B family. Bacterial-type prolidase subfamily.</text>
</comment>
<protein>
    <recommendedName>
        <fullName evidence="7">Xaa-Pro dipeptidase</fullName>
        <shortName evidence="7">X-Pro dipeptidase</shortName>
        <ecNumber evidence="7">3.4.13.9</ecNumber>
    </recommendedName>
    <alternativeName>
        <fullName evidence="7">Imidodipeptidase</fullName>
    </alternativeName>
    <alternativeName>
        <fullName evidence="7">Proline dipeptidase</fullName>
        <shortName evidence="7">Prolidase</shortName>
    </alternativeName>
</protein>